<dbReference type="InterPro" id="IPR000261">
    <property type="entry name" value="EH_dom"/>
</dbReference>
<dbReference type="GO" id="GO:0005737">
    <property type="term" value="C:cytoplasm"/>
    <property type="evidence" value="ECO:0007669"/>
    <property type="project" value="TreeGrafter"/>
</dbReference>
<reference evidence="5" key="1">
    <citation type="journal article" date="2017" name="Front. Plant Sci.">
        <title>Climate Clever Clovers: New Paradigm to Reduce the Environmental Footprint of Ruminants by Breeding Low Methanogenic Forages Utilizing Haplotype Variation.</title>
        <authorList>
            <person name="Kaur P."/>
            <person name="Appels R."/>
            <person name="Bayer P.E."/>
            <person name="Keeble-Gagnere G."/>
            <person name="Wang J."/>
            <person name="Hirakawa H."/>
            <person name="Shirasawa K."/>
            <person name="Vercoe P."/>
            <person name="Stefanova K."/>
            <person name="Durmic Z."/>
            <person name="Nichols P."/>
            <person name="Revell C."/>
            <person name="Isobe S.N."/>
            <person name="Edwards D."/>
            <person name="Erskine W."/>
        </authorList>
    </citation>
    <scope>NUCLEOTIDE SEQUENCE [LARGE SCALE GENOMIC DNA]</scope>
    <source>
        <strain evidence="5">cv. Daliak</strain>
    </source>
</reference>
<dbReference type="CDD" id="cd00052">
    <property type="entry name" value="EH"/>
    <property type="match status" value="2"/>
</dbReference>
<gene>
    <name evidence="4" type="ORF">TSUD_311160</name>
</gene>
<evidence type="ECO:0000313" key="5">
    <source>
        <dbReference type="Proteomes" id="UP000242715"/>
    </source>
</evidence>
<feature type="region of interest" description="Disordered" evidence="1">
    <location>
        <begin position="411"/>
        <end position="436"/>
    </location>
</feature>
<feature type="region of interest" description="Disordered" evidence="1">
    <location>
        <begin position="859"/>
        <end position="970"/>
    </location>
</feature>
<dbReference type="GO" id="GO:0005509">
    <property type="term" value="F:calcium ion binding"/>
    <property type="evidence" value="ECO:0007669"/>
    <property type="project" value="InterPro"/>
</dbReference>
<dbReference type="SMART" id="SM00054">
    <property type="entry name" value="EFh"/>
    <property type="match status" value="4"/>
</dbReference>
<accession>A0A2Z6N2D2</accession>
<name>A0A2Z6N2D2_TRISU</name>
<feature type="compositionally biased region" description="Low complexity" evidence="1">
    <location>
        <begin position="624"/>
        <end position="648"/>
    </location>
</feature>
<dbReference type="SUPFAM" id="SSF47473">
    <property type="entry name" value="EF-hand"/>
    <property type="match status" value="2"/>
</dbReference>
<feature type="compositionally biased region" description="Polar residues" evidence="1">
    <location>
        <begin position="335"/>
        <end position="345"/>
    </location>
</feature>
<dbReference type="OrthoDB" id="524326at2759"/>
<organism evidence="4 5">
    <name type="scientific">Trifolium subterraneum</name>
    <name type="common">Subterranean clover</name>
    <dbReference type="NCBI Taxonomy" id="3900"/>
    <lineage>
        <taxon>Eukaryota</taxon>
        <taxon>Viridiplantae</taxon>
        <taxon>Streptophyta</taxon>
        <taxon>Embryophyta</taxon>
        <taxon>Tracheophyta</taxon>
        <taxon>Spermatophyta</taxon>
        <taxon>Magnoliopsida</taxon>
        <taxon>eudicotyledons</taxon>
        <taxon>Gunneridae</taxon>
        <taxon>Pentapetalae</taxon>
        <taxon>rosids</taxon>
        <taxon>fabids</taxon>
        <taxon>Fabales</taxon>
        <taxon>Fabaceae</taxon>
        <taxon>Papilionoideae</taxon>
        <taxon>50 kb inversion clade</taxon>
        <taxon>NPAAA clade</taxon>
        <taxon>Hologalegina</taxon>
        <taxon>IRL clade</taxon>
        <taxon>Trifolieae</taxon>
        <taxon>Trifolium</taxon>
    </lineage>
</organism>
<feature type="domain" description="EF-hand" evidence="3">
    <location>
        <begin position="4"/>
        <end position="39"/>
    </location>
</feature>
<feature type="domain" description="EF-hand" evidence="3">
    <location>
        <begin position="548"/>
        <end position="583"/>
    </location>
</feature>
<evidence type="ECO:0000259" key="3">
    <source>
        <dbReference type="PROSITE" id="PS50222"/>
    </source>
</evidence>
<feature type="compositionally biased region" description="Polar residues" evidence="1">
    <location>
        <begin position="461"/>
        <end position="505"/>
    </location>
</feature>
<protein>
    <recommendedName>
        <fullName evidence="6">EF-hand domain-containing protein</fullName>
    </recommendedName>
</protein>
<dbReference type="EMBL" id="DF973420">
    <property type="protein sequence ID" value="GAU30165.1"/>
    <property type="molecule type" value="Genomic_DNA"/>
</dbReference>
<feature type="compositionally biased region" description="Polar residues" evidence="1">
    <location>
        <begin position="859"/>
        <end position="895"/>
    </location>
</feature>
<feature type="compositionally biased region" description="Low complexity" evidence="1">
    <location>
        <begin position="424"/>
        <end position="436"/>
    </location>
</feature>
<dbReference type="InterPro" id="IPR011992">
    <property type="entry name" value="EF-hand-dom_pair"/>
</dbReference>
<evidence type="ECO:0000313" key="4">
    <source>
        <dbReference type="EMBL" id="GAU30165.1"/>
    </source>
</evidence>
<dbReference type="GO" id="GO:0006897">
    <property type="term" value="P:endocytosis"/>
    <property type="evidence" value="ECO:0007669"/>
    <property type="project" value="TreeGrafter"/>
</dbReference>
<dbReference type="InterPro" id="IPR002048">
    <property type="entry name" value="EF_hand_dom"/>
</dbReference>
<feature type="region of interest" description="Disordered" evidence="1">
    <location>
        <begin position="145"/>
        <end position="382"/>
    </location>
</feature>
<feature type="region of interest" description="Disordered" evidence="1">
    <location>
        <begin position="624"/>
        <end position="672"/>
    </location>
</feature>
<evidence type="ECO:0000256" key="1">
    <source>
        <dbReference type="SAM" id="MobiDB-lite"/>
    </source>
</evidence>
<evidence type="ECO:0000259" key="2">
    <source>
        <dbReference type="PROSITE" id="PS50031"/>
    </source>
</evidence>
<feature type="region of interest" description="Disordered" evidence="1">
    <location>
        <begin position="1195"/>
        <end position="1217"/>
    </location>
</feature>
<dbReference type="Pfam" id="PF12763">
    <property type="entry name" value="EH"/>
    <property type="match status" value="2"/>
</dbReference>
<sequence length="1217" mass="132354">MAAPNMDQFESFFRRADLDGDGRISGAEAVNFFQGSNLPKHVLAQVWMHADQAKTGFLGRNEFFNALRLVTVAQSKRDLTPDIVKAALFGPAAARIPAPQINLAAIPPQRPNPVAASSVGQMGVSAGPTSAQGYAYRGQGLTGSVANPQYLPSQQNANMRPPQSQGFAGTVGNQQYLPSQQSANMRPPQSQGFAGSVGNQQYLPSQQSANMRPPQSQGFPGSVANQQYPLSQQSPTMRPPQSQGFPGSVANQQYPPSQQSSIMRPPQSQGLAGSVSNQQYLPSQQSPTMRPTQSMPAGSALGSQQFMPAGNTPRPQQPLPAGTTPHPQQGFAGPNLSNASISNDWNGGRTGMAPSRPAGITQPVALSTPTSPSPVSPMSQPTAVTTKALTVSGNGYPSNSVLDEDLFSTAASTPKQDPSRQNYSVSSAPASSSIVPVSNSALPASRKSSLDSLQSSFSMSPTNSQIPRAHSLPNTNQQMSPPASSPLTTSGRSVGPGNTSSDNSQPPWPKMKPSDVQKYTKVFMEVDTDRDGKITGEQARSLFLSWRLPIDVLKKVWDLSDQDNDSMLSLKEFCFALYLMERYREGRPLPQSLPSNVIFDETLMSMTGPPKTAYGNAAWGVGPGFQQQQGMPGAQPAAPAVQGTPPQADDTLPTDQKKLGTSALDDSFLNGTDNSEQNIETAGKKAEETQNVILDSREKIELYRNKMQELVLYKSRCDNRLNEITERASADKREAESLGKKYEEKYKQVAEIASKLTVEEAKFRDIQERKTELQQAIVKMEQGGSADGILQVRADRIQSDLEQLFKALAERCNKHEINVKSIAMVQLPDGWQPGNPEEAAVWDEDWDKFEDEGFANDLTFDTKNASSEPKPSSVPAEQNSFDDNSVYGSPVNANGRQEHFTNGDYTVEEESSYAQSEEGSARSPRDSPFGRNTAESPSKEFSTAHFEKSPEADAETHRSFDESTWGAFDNNDDVDSVWGFNTNKDSDLEKQGDFFKSGDFGLNPVRTGSTFTDGAFQTKSPFAFDDSVPGTPFSKFGNSPRYSEAGDHFFDTSKFDSSFSMHESGNSPRFTRFDSISSSRDFGNNQEKFSRFDSISSSKDFGYNQDKFSRFDSISSSKDFGYNPDKFSRFDSMSSSKDFGYNPPETLTRFDSMSSSKDIGFGSQGHTRFDSISSSKDLGYSAPFSFDDSDPFGSSGPFKVSSENQSPKKSSDKWSAF</sequence>
<feature type="domain" description="EH" evidence="2">
    <location>
        <begin position="515"/>
        <end position="598"/>
    </location>
</feature>
<feature type="compositionally biased region" description="Polar residues" evidence="1">
    <location>
        <begin position="145"/>
        <end position="306"/>
    </location>
</feature>
<evidence type="ECO:0008006" key="6">
    <source>
        <dbReference type="Google" id="ProtNLM"/>
    </source>
</evidence>
<proteinExistence type="predicted"/>
<dbReference type="AlphaFoldDB" id="A0A2Z6N2D2"/>
<dbReference type="Proteomes" id="UP000242715">
    <property type="component" value="Unassembled WGS sequence"/>
</dbReference>
<dbReference type="PANTHER" id="PTHR11216:SF137">
    <property type="entry name" value="CALCIUM-BINDING EF HAND FAMILY PROTEIN"/>
    <property type="match status" value="1"/>
</dbReference>
<feature type="compositionally biased region" description="Basic and acidic residues" evidence="1">
    <location>
        <begin position="945"/>
        <end position="961"/>
    </location>
</feature>
<dbReference type="Gene3D" id="1.10.238.10">
    <property type="entry name" value="EF-hand"/>
    <property type="match status" value="2"/>
</dbReference>
<dbReference type="GO" id="GO:0016197">
    <property type="term" value="P:endosomal transport"/>
    <property type="evidence" value="ECO:0007669"/>
    <property type="project" value="TreeGrafter"/>
</dbReference>
<dbReference type="GO" id="GO:0005886">
    <property type="term" value="C:plasma membrane"/>
    <property type="evidence" value="ECO:0007669"/>
    <property type="project" value="TreeGrafter"/>
</dbReference>
<dbReference type="PROSITE" id="PS50031">
    <property type="entry name" value="EH"/>
    <property type="match status" value="2"/>
</dbReference>
<feature type="region of interest" description="Disordered" evidence="1">
    <location>
        <begin position="452"/>
        <end position="514"/>
    </location>
</feature>
<dbReference type="GO" id="GO:0005634">
    <property type="term" value="C:nucleus"/>
    <property type="evidence" value="ECO:0007669"/>
    <property type="project" value="TreeGrafter"/>
</dbReference>
<dbReference type="PROSITE" id="PS50222">
    <property type="entry name" value="EF_HAND_2"/>
    <property type="match status" value="2"/>
</dbReference>
<feature type="domain" description="EH" evidence="2">
    <location>
        <begin position="5"/>
        <end position="95"/>
    </location>
</feature>
<feature type="compositionally biased region" description="Polar residues" evidence="1">
    <location>
        <begin position="411"/>
        <end position="423"/>
    </location>
</feature>
<dbReference type="PANTHER" id="PTHR11216">
    <property type="entry name" value="EH DOMAIN"/>
    <property type="match status" value="1"/>
</dbReference>
<dbReference type="SMART" id="SM00027">
    <property type="entry name" value="EH"/>
    <property type="match status" value="2"/>
</dbReference>
<keyword evidence="5" id="KW-1185">Reference proteome</keyword>